<feature type="domain" description="ABC transmembrane type-1" evidence="9">
    <location>
        <begin position="59"/>
        <end position="264"/>
    </location>
</feature>
<comment type="similarity">
    <text evidence="8">Belongs to the binding-protein-dependent transport system permease family.</text>
</comment>
<feature type="transmembrane region" description="Helical" evidence="8">
    <location>
        <begin position="94"/>
        <end position="115"/>
    </location>
</feature>
<comment type="subcellular location">
    <subcellularLocation>
        <location evidence="1">Cell inner membrane</location>
        <topology evidence="1">Multi-pass membrane protein</topology>
    </subcellularLocation>
    <subcellularLocation>
        <location evidence="8">Cell membrane</location>
        <topology evidence="8">Multi-pass membrane protein</topology>
    </subcellularLocation>
</comment>
<evidence type="ECO:0000256" key="1">
    <source>
        <dbReference type="ARBA" id="ARBA00004429"/>
    </source>
</evidence>
<evidence type="ECO:0000256" key="7">
    <source>
        <dbReference type="ARBA" id="ARBA00023136"/>
    </source>
</evidence>
<feature type="transmembrane region" description="Helical" evidence="8">
    <location>
        <begin position="294"/>
        <end position="320"/>
    </location>
</feature>
<reference evidence="10 11" key="1">
    <citation type="journal article" date="2013" name="Environ. Microbiol.">
        <title>Genome analysis of Chitinivibrio alkaliphilus gen. nov., sp. nov., a novel extremely haloalkaliphilic anaerobic chitinolytic bacterium from the candidate phylum Termite Group 3.</title>
        <authorList>
            <person name="Sorokin D.Y."/>
            <person name="Gumerov V.M."/>
            <person name="Rakitin A.L."/>
            <person name="Beletsky A.V."/>
            <person name="Damste J.S."/>
            <person name="Muyzer G."/>
            <person name="Mardanov A.V."/>
            <person name="Ravin N.V."/>
        </authorList>
    </citation>
    <scope>NUCLEOTIDE SEQUENCE [LARGE SCALE GENOMIC DNA]</scope>
    <source>
        <strain evidence="10 11">ACht1</strain>
    </source>
</reference>
<proteinExistence type="inferred from homology"/>
<keyword evidence="2 8" id="KW-0813">Transport</keyword>
<feature type="transmembrane region" description="Helical" evidence="8">
    <location>
        <begin position="377"/>
        <end position="397"/>
    </location>
</feature>
<evidence type="ECO:0000256" key="6">
    <source>
        <dbReference type="ARBA" id="ARBA00022989"/>
    </source>
</evidence>
<accession>U7DCR6</accession>
<feature type="domain" description="ABC transmembrane type-1" evidence="9">
    <location>
        <begin position="335"/>
        <end position="538"/>
    </location>
</feature>
<dbReference type="InterPro" id="IPR035906">
    <property type="entry name" value="MetI-like_sf"/>
</dbReference>
<dbReference type="CDD" id="cd06261">
    <property type="entry name" value="TM_PBP2"/>
    <property type="match status" value="2"/>
</dbReference>
<evidence type="ECO:0000256" key="2">
    <source>
        <dbReference type="ARBA" id="ARBA00022448"/>
    </source>
</evidence>
<gene>
    <name evidence="10" type="ORF">CALK_0151</name>
</gene>
<dbReference type="OrthoDB" id="9776648at2"/>
<protein>
    <submittedName>
        <fullName evidence="10">ABC transporter, permease protein</fullName>
    </submittedName>
</protein>
<dbReference type="eggNOG" id="COG1178">
    <property type="taxonomic scope" value="Bacteria"/>
</dbReference>
<keyword evidence="4" id="KW-0997">Cell inner membrane</keyword>
<evidence type="ECO:0000259" key="9">
    <source>
        <dbReference type="PROSITE" id="PS50928"/>
    </source>
</evidence>
<feature type="transmembrane region" description="Helical" evidence="8">
    <location>
        <begin position="457"/>
        <end position="483"/>
    </location>
</feature>
<dbReference type="GO" id="GO:0005886">
    <property type="term" value="C:plasma membrane"/>
    <property type="evidence" value="ECO:0007669"/>
    <property type="project" value="UniProtKB-SubCell"/>
</dbReference>
<feature type="transmembrane region" description="Helical" evidence="8">
    <location>
        <begin position="62"/>
        <end position="87"/>
    </location>
</feature>
<feature type="transmembrane region" description="Helical" evidence="8">
    <location>
        <begin position="417"/>
        <end position="436"/>
    </location>
</feature>
<evidence type="ECO:0000256" key="3">
    <source>
        <dbReference type="ARBA" id="ARBA00022475"/>
    </source>
</evidence>
<feature type="transmembrane region" description="Helical" evidence="8">
    <location>
        <begin position="190"/>
        <end position="212"/>
    </location>
</feature>
<feature type="transmembrane region" description="Helical" evidence="8">
    <location>
        <begin position="150"/>
        <end position="169"/>
    </location>
</feature>
<dbReference type="Pfam" id="PF00528">
    <property type="entry name" value="BPD_transp_1"/>
    <property type="match status" value="2"/>
</dbReference>
<name>U7DCR6_9BACT</name>
<dbReference type="RefSeq" id="WP_022635713.1">
    <property type="nucleotide sequence ID" value="NZ_ASJR01000001.1"/>
</dbReference>
<evidence type="ECO:0000313" key="11">
    <source>
        <dbReference type="Proteomes" id="UP000017148"/>
    </source>
</evidence>
<organism evidence="10 11">
    <name type="scientific">Chitinivibrio alkaliphilus ACht1</name>
    <dbReference type="NCBI Taxonomy" id="1313304"/>
    <lineage>
        <taxon>Bacteria</taxon>
        <taxon>Pseudomonadati</taxon>
        <taxon>Fibrobacterota</taxon>
        <taxon>Chitinivibrionia</taxon>
        <taxon>Chitinivibrionales</taxon>
        <taxon>Chitinivibrionaceae</taxon>
        <taxon>Chitinivibrio</taxon>
    </lineage>
</organism>
<evidence type="ECO:0000256" key="5">
    <source>
        <dbReference type="ARBA" id="ARBA00022692"/>
    </source>
</evidence>
<keyword evidence="7 8" id="KW-0472">Membrane</keyword>
<feature type="transmembrane region" description="Helical" evidence="8">
    <location>
        <begin position="245"/>
        <end position="263"/>
    </location>
</feature>
<dbReference type="PANTHER" id="PTHR43357">
    <property type="entry name" value="INNER MEMBRANE ABC TRANSPORTER PERMEASE PROTEIN YDCV"/>
    <property type="match status" value="1"/>
</dbReference>
<evidence type="ECO:0000313" key="10">
    <source>
        <dbReference type="EMBL" id="ERP39353.1"/>
    </source>
</evidence>
<dbReference type="InterPro" id="IPR000515">
    <property type="entry name" value="MetI-like"/>
</dbReference>
<dbReference type="Gene3D" id="1.10.3720.10">
    <property type="entry name" value="MetI-like"/>
    <property type="match status" value="2"/>
</dbReference>
<sequence>MMNRVLREIRKRKLTGWVWCSLALTSLILLPNLSILSPLFTPATENWFHIQEYLLADYLKNTFAIVGGTAIFSALLGTLLAYIITFYEIRGSKLLHLLLILPLAIPPYIGAYVYAEMLSYTGTVQRFVRYGLGISAPQSMYNIMHIPGAVAMYTLFLYPYVYLLVKSFFSKQSAAVVETAQSLGKSQKEIFLFLLIPLARGAIVGGTTLVILEVLNDYGVVRYFGIPTFTTAIFRVWFSLGDIDTAIRLSGVLMLTVLVFVAAEKLLRGRRKYQYATAQIRPIRKRPLTGFYRLFAWGTIGTCLALALGIPVLQLVYWAILSFDRIASMDLFSITLNTLEISTVASIFIIVSAVILANTARLQSSWISTFLSKISTIGYAIPGAVIAMGVLLFILSLENELTSRLPIKNTAFLSSSMAMLIFAYFVRFLTIAYNSVETGFDKIGLRFYEASISLGKGNLRTLFTVDLPMITPALVSGFILVFVDILKELPLTMILRPFNYDTLAAKSFEYANDEMIHETAMTSLVIIALAAGSIILLYVLNRRNT</sequence>
<dbReference type="AlphaFoldDB" id="U7DCR6"/>
<keyword evidence="6 8" id="KW-1133">Transmembrane helix</keyword>
<comment type="caution">
    <text evidence="10">The sequence shown here is derived from an EMBL/GenBank/DDBJ whole genome shotgun (WGS) entry which is preliminary data.</text>
</comment>
<keyword evidence="11" id="KW-1185">Reference proteome</keyword>
<evidence type="ECO:0000256" key="8">
    <source>
        <dbReference type="RuleBase" id="RU363032"/>
    </source>
</evidence>
<keyword evidence="3" id="KW-1003">Cell membrane</keyword>
<dbReference type="STRING" id="1313304.CALK_0151"/>
<dbReference type="Proteomes" id="UP000017148">
    <property type="component" value="Unassembled WGS sequence"/>
</dbReference>
<dbReference type="SUPFAM" id="SSF161098">
    <property type="entry name" value="MetI-like"/>
    <property type="match status" value="2"/>
</dbReference>
<feature type="transmembrane region" description="Helical" evidence="8">
    <location>
        <begin position="520"/>
        <end position="540"/>
    </location>
</feature>
<dbReference type="GO" id="GO:0055085">
    <property type="term" value="P:transmembrane transport"/>
    <property type="evidence" value="ECO:0007669"/>
    <property type="project" value="InterPro"/>
</dbReference>
<dbReference type="PROSITE" id="PS50928">
    <property type="entry name" value="ABC_TM1"/>
    <property type="match status" value="2"/>
</dbReference>
<dbReference type="EMBL" id="ASJR01000001">
    <property type="protein sequence ID" value="ERP39353.1"/>
    <property type="molecule type" value="Genomic_DNA"/>
</dbReference>
<dbReference type="PANTHER" id="PTHR43357:SF3">
    <property type="entry name" value="FE(3+)-TRANSPORT SYSTEM PERMEASE PROTEIN FBPB 2"/>
    <property type="match status" value="1"/>
</dbReference>
<keyword evidence="5 8" id="KW-0812">Transmembrane</keyword>
<feature type="transmembrane region" description="Helical" evidence="8">
    <location>
        <begin position="332"/>
        <end position="356"/>
    </location>
</feature>
<evidence type="ECO:0000256" key="4">
    <source>
        <dbReference type="ARBA" id="ARBA00022519"/>
    </source>
</evidence>
<dbReference type="PATRIC" id="fig|1313304.3.peg.141"/>